<keyword evidence="3" id="KW-1185">Reference proteome</keyword>
<protein>
    <submittedName>
        <fullName evidence="2">Uncharacterized protein</fullName>
    </submittedName>
</protein>
<gene>
    <name evidence="2" type="ORF">CDAR_13461</name>
</gene>
<comment type="caution">
    <text evidence="2">The sequence shown here is derived from an EMBL/GenBank/DDBJ whole genome shotgun (WGS) entry which is preliminary data.</text>
</comment>
<dbReference type="EMBL" id="BPLQ01011146">
    <property type="protein sequence ID" value="GIY55952.1"/>
    <property type="molecule type" value="Genomic_DNA"/>
</dbReference>
<organism evidence="2 3">
    <name type="scientific">Caerostris darwini</name>
    <dbReference type="NCBI Taxonomy" id="1538125"/>
    <lineage>
        <taxon>Eukaryota</taxon>
        <taxon>Metazoa</taxon>
        <taxon>Ecdysozoa</taxon>
        <taxon>Arthropoda</taxon>
        <taxon>Chelicerata</taxon>
        <taxon>Arachnida</taxon>
        <taxon>Araneae</taxon>
        <taxon>Araneomorphae</taxon>
        <taxon>Entelegynae</taxon>
        <taxon>Araneoidea</taxon>
        <taxon>Araneidae</taxon>
        <taxon>Caerostris</taxon>
    </lineage>
</organism>
<accession>A0AAV4UDV1</accession>
<proteinExistence type="predicted"/>
<feature type="region of interest" description="Disordered" evidence="1">
    <location>
        <begin position="174"/>
        <end position="198"/>
    </location>
</feature>
<evidence type="ECO:0000256" key="1">
    <source>
        <dbReference type="SAM" id="MobiDB-lite"/>
    </source>
</evidence>
<evidence type="ECO:0000313" key="3">
    <source>
        <dbReference type="Proteomes" id="UP001054837"/>
    </source>
</evidence>
<dbReference type="AlphaFoldDB" id="A0AAV4UDV1"/>
<name>A0AAV4UDV1_9ARAC</name>
<reference evidence="2 3" key="1">
    <citation type="submission" date="2021-06" db="EMBL/GenBank/DDBJ databases">
        <title>Caerostris darwini draft genome.</title>
        <authorList>
            <person name="Kono N."/>
            <person name="Arakawa K."/>
        </authorList>
    </citation>
    <scope>NUCLEOTIDE SEQUENCE [LARGE SCALE GENOMIC DNA]</scope>
</reference>
<sequence length="198" mass="23193">MHMIRKEEFSKELLNNITSERKIITQEERSFELEEFKLKTDGKKKERWQRFAFAEDTLETSQVLYIDVNKFMRTMKVNTFLQKRLHNLIMIPNIQHYINTGNNPPVSLLPYHIQNEQLNDENVKIIDSFESKKKYEHFAEYAKKGYLMNQGVCIVEHYGIGCGSEEFDGDHGEFSGGSGFLDENRDGFGNGRGKIRKE</sequence>
<evidence type="ECO:0000313" key="2">
    <source>
        <dbReference type="EMBL" id="GIY55952.1"/>
    </source>
</evidence>
<dbReference type="Proteomes" id="UP001054837">
    <property type="component" value="Unassembled WGS sequence"/>
</dbReference>